<comment type="caution">
    <text evidence="1">The sequence shown here is derived from an EMBL/GenBank/DDBJ whole genome shotgun (WGS) entry which is preliminary data.</text>
</comment>
<organism evidence="1 2">
    <name type="scientific">Colletotrichum asianum</name>
    <dbReference type="NCBI Taxonomy" id="702518"/>
    <lineage>
        <taxon>Eukaryota</taxon>
        <taxon>Fungi</taxon>
        <taxon>Dikarya</taxon>
        <taxon>Ascomycota</taxon>
        <taxon>Pezizomycotina</taxon>
        <taxon>Sordariomycetes</taxon>
        <taxon>Hypocreomycetidae</taxon>
        <taxon>Glomerellales</taxon>
        <taxon>Glomerellaceae</taxon>
        <taxon>Colletotrichum</taxon>
        <taxon>Colletotrichum gloeosporioides species complex</taxon>
    </lineage>
</organism>
<evidence type="ECO:0000313" key="2">
    <source>
        <dbReference type="Proteomes" id="UP000434172"/>
    </source>
</evidence>
<dbReference type="AlphaFoldDB" id="A0A8H3VWY8"/>
<accession>A0A8H3VWY8</accession>
<sequence>MLILSYIKKQVILKNTPIYFLSILLLTIEHLKKLY</sequence>
<dbReference type="EMBL" id="WOWK01000191">
    <property type="protein sequence ID" value="KAF0315659.1"/>
    <property type="molecule type" value="Genomic_DNA"/>
</dbReference>
<dbReference type="Proteomes" id="UP000434172">
    <property type="component" value="Unassembled WGS sequence"/>
</dbReference>
<keyword evidence="2" id="KW-1185">Reference proteome</keyword>
<name>A0A8H3VWY8_9PEZI</name>
<reference evidence="1 2" key="1">
    <citation type="submission" date="2019-12" db="EMBL/GenBank/DDBJ databases">
        <title>A genome sequence resource for the geographically widespread anthracnose pathogen Colletotrichum asianum.</title>
        <authorList>
            <person name="Meng Y."/>
        </authorList>
    </citation>
    <scope>NUCLEOTIDE SEQUENCE [LARGE SCALE GENOMIC DNA]</scope>
    <source>
        <strain evidence="1 2">ICMP 18580</strain>
    </source>
</reference>
<gene>
    <name evidence="1" type="ORF">GQ607_017096</name>
</gene>
<evidence type="ECO:0000313" key="1">
    <source>
        <dbReference type="EMBL" id="KAF0315659.1"/>
    </source>
</evidence>
<proteinExistence type="predicted"/>
<protein>
    <submittedName>
        <fullName evidence="1">Uncharacterized protein</fullName>
    </submittedName>
</protein>